<keyword evidence="3 6" id="KW-0812">Transmembrane</keyword>
<evidence type="ECO:0000313" key="10">
    <source>
        <dbReference type="Proteomes" id="UP001595799"/>
    </source>
</evidence>
<comment type="subcellular location">
    <subcellularLocation>
        <location evidence="1">Endomembrane system</location>
        <topology evidence="1">Multi-pass membrane protein</topology>
    </subcellularLocation>
    <subcellularLocation>
        <location evidence="6">Membrane</location>
        <topology evidence="6">Multi-pass membrane protein</topology>
    </subcellularLocation>
</comment>
<comment type="caution">
    <text evidence="9">The sequence shown here is derived from an EMBL/GenBank/DDBJ whole genome shotgun (WGS) entry which is preliminary data.</text>
</comment>
<evidence type="ECO:0000256" key="3">
    <source>
        <dbReference type="ARBA" id="ARBA00022692"/>
    </source>
</evidence>
<dbReference type="InterPro" id="IPR010227">
    <property type="entry name" value="NADH_Q_OxRdtase_chainM/4"/>
</dbReference>
<dbReference type="EMBL" id="JBHSCW010000003">
    <property type="protein sequence ID" value="MFC4350891.1"/>
    <property type="molecule type" value="Genomic_DNA"/>
</dbReference>
<name>A0ABV8UJ68_9PROT</name>
<dbReference type="InterPro" id="IPR003918">
    <property type="entry name" value="NADH_UbQ_OxRdtase"/>
</dbReference>
<dbReference type="PANTHER" id="PTHR43507">
    <property type="entry name" value="NADH-UBIQUINONE OXIDOREDUCTASE CHAIN 4"/>
    <property type="match status" value="1"/>
</dbReference>
<feature type="transmembrane region" description="Helical" evidence="7">
    <location>
        <begin position="275"/>
        <end position="294"/>
    </location>
</feature>
<feature type="transmembrane region" description="Helical" evidence="7">
    <location>
        <begin position="204"/>
        <end position="224"/>
    </location>
</feature>
<feature type="transmembrane region" description="Helical" evidence="7">
    <location>
        <begin position="385"/>
        <end position="406"/>
    </location>
</feature>
<reference evidence="10" key="1">
    <citation type="journal article" date="2019" name="Int. J. Syst. Evol. Microbiol.">
        <title>The Global Catalogue of Microorganisms (GCM) 10K type strain sequencing project: providing services to taxonomists for standard genome sequencing and annotation.</title>
        <authorList>
            <consortium name="The Broad Institute Genomics Platform"/>
            <consortium name="The Broad Institute Genome Sequencing Center for Infectious Disease"/>
            <person name="Wu L."/>
            <person name="Ma J."/>
        </authorList>
    </citation>
    <scope>NUCLEOTIDE SEQUENCE [LARGE SCALE GENOMIC DNA]</scope>
    <source>
        <strain evidence="10">CECT 8472</strain>
    </source>
</reference>
<protein>
    <submittedName>
        <fullName evidence="9">NuoM family protein</fullName>
    </submittedName>
</protein>
<dbReference type="NCBIfam" id="TIGR01972">
    <property type="entry name" value="NDH_I_M"/>
    <property type="match status" value="1"/>
</dbReference>
<sequence length="499" mass="52688">MLLTLAILIPLLGALALALANSMSEAAARMTAVAVSSVPLVLLIVVWIGFDVGADGFQAVAEVAWIPTLGVAWRVAVDGISLALALMSALLFVAAIAWPLESRERPRQYYAWFLFLEGVSLGLFLTLDLLIFYVFFDLSLVGMYFLIGRWGHGEEKGDAERAAMKFFIYTLAGSLAILLAILALVLAGESLTFDMRDLIESQPLAGAGIAAPLVLLGFLVGFAVKTPLFPVHTWLPPAHVYAPGPASAILAGVLLKMGTYGILRIPFSMMRETFAAYALPLAIVALISILWGAIVALGQSNLKRRIAYTSVNHMGYSVLGIAAAGALLSGEEAARQLALTGAVVEMVAHGLITGALFLIAGSFWQRGKEYEIGAYGGLARTAPKLTAATVIAAFASLGLPGLAGFVAEFQIFVGTFAVYPWIAAIGLIGILITAALFLGMVQQLFFGDLPKRWAGFPDLSVTEGATLGALLFLVVLIGVYPRWLLAMIDGAGRAILGSG</sequence>
<accession>A0ABV8UJ68</accession>
<keyword evidence="5 7" id="KW-0472">Membrane</keyword>
<feature type="transmembrane region" description="Helical" evidence="7">
    <location>
        <begin position="244"/>
        <end position="263"/>
    </location>
</feature>
<feature type="transmembrane region" description="Helical" evidence="7">
    <location>
        <begin position="112"/>
        <end position="136"/>
    </location>
</feature>
<dbReference type="InterPro" id="IPR001750">
    <property type="entry name" value="ND/Mrp_TM"/>
</dbReference>
<dbReference type="PANTHER" id="PTHR43507:SF1">
    <property type="entry name" value="NADH-UBIQUINONE OXIDOREDUCTASE CHAIN 4"/>
    <property type="match status" value="1"/>
</dbReference>
<organism evidence="9 10">
    <name type="scientific">Fodinicurvata halophila</name>
    <dbReference type="NCBI Taxonomy" id="1419723"/>
    <lineage>
        <taxon>Bacteria</taxon>
        <taxon>Pseudomonadati</taxon>
        <taxon>Pseudomonadota</taxon>
        <taxon>Alphaproteobacteria</taxon>
        <taxon>Rhodospirillales</taxon>
        <taxon>Rhodovibrionaceae</taxon>
        <taxon>Fodinicurvata</taxon>
    </lineage>
</organism>
<proteinExistence type="inferred from homology"/>
<evidence type="ECO:0000256" key="7">
    <source>
        <dbReference type="SAM" id="Phobius"/>
    </source>
</evidence>
<evidence type="ECO:0000256" key="1">
    <source>
        <dbReference type="ARBA" id="ARBA00004127"/>
    </source>
</evidence>
<gene>
    <name evidence="9" type="ORF">ACFOW6_04970</name>
</gene>
<dbReference type="PRINTS" id="PR01437">
    <property type="entry name" value="NUOXDRDTASE4"/>
</dbReference>
<feature type="transmembrane region" description="Helical" evidence="7">
    <location>
        <begin position="465"/>
        <end position="485"/>
    </location>
</feature>
<keyword evidence="4 7" id="KW-1133">Transmembrane helix</keyword>
<feature type="transmembrane region" description="Helical" evidence="7">
    <location>
        <begin position="342"/>
        <end position="365"/>
    </location>
</feature>
<dbReference type="RefSeq" id="WP_382421236.1">
    <property type="nucleotide sequence ID" value="NZ_JBHSCW010000003.1"/>
</dbReference>
<evidence type="ECO:0000256" key="2">
    <source>
        <dbReference type="ARBA" id="ARBA00009025"/>
    </source>
</evidence>
<comment type="similarity">
    <text evidence="2">Belongs to the complex I subunit 4 family.</text>
</comment>
<evidence type="ECO:0000256" key="5">
    <source>
        <dbReference type="ARBA" id="ARBA00023136"/>
    </source>
</evidence>
<evidence type="ECO:0000259" key="8">
    <source>
        <dbReference type="Pfam" id="PF00361"/>
    </source>
</evidence>
<dbReference type="Proteomes" id="UP001595799">
    <property type="component" value="Unassembled WGS sequence"/>
</dbReference>
<feature type="transmembrane region" description="Helical" evidence="7">
    <location>
        <begin position="314"/>
        <end position="330"/>
    </location>
</feature>
<evidence type="ECO:0000256" key="6">
    <source>
        <dbReference type="RuleBase" id="RU000320"/>
    </source>
</evidence>
<feature type="transmembrane region" description="Helical" evidence="7">
    <location>
        <begin position="166"/>
        <end position="192"/>
    </location>
</feature>
<evidence type="ECO:0000313" key="9">
    <source>
        <dbReference type="EMBL" id="MFC4350891.1"/>
    </source>
</evidence>
<feature type="domain" description="NADH:quinone oxidoreductase/Mrp antiporter transmembrane" evidence="8">
    <location>
        <begin position="128"/>
        <end position="433"/>
    </location>
</feature>
<dbReference type="Pfam" id="PF00361">
    <property type="entry name" value="Proton_antipo_M"/>
    <property type="match status" value="1"/>
</dbReference>
<evidence type="ECO:0000256" key="4">
    <source>
        <dbReference type="ARBA" id="ARBA00022989"/>
    </source>
</evidence>
<feature type="transmembrane region" description="Helical" evidence="7">
    <location>
        <begin position="30"/>
        <end position="50"/>
    </location>
</feature>
<feature type="transmembrane region" description="Helical" evidence="7">
    <location>
        <begin position="418"/>
        <end position="445"/>
    </location>
</feature>
<feature type="transmembrane region" description="Helical" evidence="7">
    <location>
        <begin position="82"/>
        <end position="100"/>
    </location>
</feature>
<keyword evidence="10" id="KW-1185">Reference proteome</keyword>